<dbReference type="InterPro" id="IPR036864">
    <property type="entry name" value="Zn2-C6_fun-type_DNA-bd_sf"/>
</dbReference>
<dbReference type="PROSITE" id="PS50048">
    <property type="entry name" value="ZN2_CY6_FUNGAL_2"/>
    <property type="match status" value="1"/>
</dbReference>
<dbReference type="GO" id="GO:0006351">
    <property type="term" value="P:DNA-templated transcription"/>
    <property type="evidence" value="ECO:0007669"/>
    <property type="project" value="InterPro"/>
</dbReference>
<evidence type="ECO:0000259" key="5">
    <source>
        <dbReference type="PROSITE" id="PS50048"/>
    </source>
</evidence>
<dbReference type="InterPro" id="IPR001138">
    <property type="entry name" value="Zn2Cys6_DnaBD"/>
</dbReference>
<dbReference type="SUPFAM" id="SSF57701">
    <property type="entry name" value="Zn2/Cys6 DNA-binding domain"/>
    <property type="match status" value="1"/>
</dbReference>
<evidence type="ECO:0000256" key="1">
    <source>
        <dbReference type="ARBA" id="ARBA00022723"/>
    </source>
</evidence>
<dbReference type="GO" id="GO:0001080">
    <property type="term" value="P:nitrogen catabolite activation of transcription from RNA polymerase II promoter"/>
    <property type="evidence" value="ECO:0007669"/>
    <property type="project" value="TreeGrafter"/>
</dbReference>
<feature type="region of interest" description="Disordered" evidence="3">
    <location>
        <begin position="52"/>
        <end position="82"/>
    </location>
</feature>
<dbReference type="PROSITE" id="PS00463">
    <property type="entry name" value="ZN2_CY6_FUNGAL_1"/>
    <property type="match status" value="1"/>
</dbReference>
<dbReference type="SMART" id="SM00066">
    <property type="entry name" value="GAL4"/>
    <property type="match status" value="1"/>
</dbReference>
<keyword evidence="4" id="KW-1133">Transmembrane helix</keyword>
<accession>A0A1B8GXN9</accession>
<name>A0A1B8GXN9_9PEZI</name>
<evidence type="ECO:0000313" key="6">
    <source>
        <dbReference type="EMBL" id="OBU00589.2"/>
    </source>
</evidence>
<keyword evidence="2" id="KW-0539">Nucleus</keyword>
<dbReference type="EMBL" id="KV460208">
    <property type="protein sequence ID" value="OBU00589.2"/>
    <property type="molecule type" value="Genomic_DNA"/>
</dbReference>
<dbReference type="GO" id="GO:0003677">
    <property type="term" value="F:DNA binding"/>
    <property type="evidence" value="ECO:0007669"/>
    <property type="project" value="InterPro"/>
</dbReference>
<dbReference type="GO" id="GO:0008270">
    <property type="term" value="F:zinc ion binding"/>
    <property type="evidence" value="ECO:0007669"/>
    <property type="project" value="InterPro"/>
</dbReference>
<reference evidence="6 7" key="1">
    <citation type="submission" date="2016-03" db="EMBL/GenBank/DDBJ databases">
        <title>Comparative genomics of Pseudogymnoascus destructans, the fungus causing white-nose syndrome of bats.</title>
        <authorList>
            <person name="Palmer J.M."/>
            <person name="Drees K.P."/>
            <person name="Foster J.T."/>
            <person name="Lindner D.L."/>
        </authorList>
    </citation>
    <scope>NUCLEOTIDE SEQUENCE [LARGE SCALE GENOMIC DNA]</scope>
    <source>
        <strain evidence="6 7">UAMH 10579</strain>
    </source>
</reference>
<dbReference type="Gene3D" id="4.10.240.10">
    <property type="entry name" value="Zn(2)-C6 fungal-type DNA-binding domain"/>
    <property type="match status" value="1"/>
</dbReference>
<keyword evidence="4" id="KW-0472">Membrane</keyword>
<evidence type="ECO:0000256" key="2">
    <source>
        <dbReference type="ARBA" id="ARBA00023242"/>
    </source>
</evidence>
<dbReference type="CDD" id="cd00067">
    <property type="entry name" value="GAL4"/>
    <property type="match status" value="1"/>
</dbReference>
<keyword evidence="1" id="KW-0479">Metal-binding</keyword>
<keyword evidence="4" id="KW-0812">Transmembrane</keyword>
<protein>
    <recommendedName>
        <fullName evidence="5">Zn(2)-C6 fungal-type domain-containing protein</fullName>
    </recommendedName>
</protein>
<dbReference type="RefSeq" id="XP_059320046.1">
    <property type="nucleotide sequence ID" value="XM_059463335.1"/>
</dbReference>
<sequence>MEESTHTDSGRKSRRALRPCDSCRNRKSRCIINSTTTGVCASCEARQADCTFSKGPPRRSKVRNEGQRMRVGTPPSSQVTGLRPIAPGYQLDAGQAVWTPSGLANSIDVAPTAYLDARQSSQPRALPTLGSRMPDAASAPLDVQFDETDASLGLAPSNFSELYGLTSDMEPILMRHRPYDAPNQEFRLETHSIRKVLQSDQGMEYPLTFHVVHDSKAIGYQLLQSEHDNIEACVAPHGPRLMDLFWRIMHPSFPILHRQGFVQKYAQSYQSVSAPLLGAMYLIALGWWDYDRELSNRSMPDATSLRKLTLQAIQNSYHRPKLASIEAMILLLQCKPEDPLNPDHTWNWGCTGQLICIGQALGLHLDASSWSIPDWEKRLRKRLSWAIYMQDKWTALAHGRPSLITDDEWMVVDLDISDFESYTSEDGEVRVDSLSGAVRVVQMVQLTRILSDVMRTFYTLRASKNQDTSYLYSQAMPLLGLLDAWHKNLPKSLQMNYEAISRLCPNGYLSLAFYTVRTTILRRLIRSTALEPLCLDVDILTHTRTLAHETAQEAITFVSRLRPDHLEAFWYFASPFGFSLVGSFTTLLLVTSRSEPEKTLWRENLNRYLWTLRLMSKACGPMKYAVNRLEGAILKGMEHALSINLDDLFMVAASPLDLTFANTFDPFENLANLDLSNFDWLSAQP</sequence>
<dbReference type="InterPro" id="IPR050797">
    <property type="entry name" value="Carb_Metab_Trans_Reg"/>
</dbReference>
<dbReference type="GO" id="GO:0000981">
    <property type="term" value="F:DNA-binding transcription factor activity, RNA polymerase II-specific"/>
    <property type="evidence" value="ECO:0007669"/>
    <property type="project" value="InterPro"/>
</dbReference>
<dbReference type="InterPro" id="IPR007219">
    <property type="entry name" value="XnlR_reg_dom"/>
</dbReference>
<feature type="domain" description="Zn(2)-C6 fungal-type" evidence="5">
    <location>
        <begin position="19"/>
        <end position="52"/>
    </location>
</feature>
<evidence type="ECO:0000256" key="3">
    <source>
        <dbReference type="SAM" id="MobiDB-lite"/>
    </source>
</evidence>
<proteinExistence type="predicted"/>
<keyword evidence="7" id="KW-1185">Reference proteome</keyword>
<feature type="transmembrane region" description="Helical" evidence="4">
    <location>
        <begin position="568"/>
        <end position="590"/>
    </location>
</feature>
<dbReference type="CDD" id="cd12148">
    <property type="entry name" value="fungal_TF_MHR"/>
    <property type="match status" value="1"/>
</dbReference>
<evidence type="ECO:0000313" key="7">
    <source>
        <dbReference type="Proteomes" id="UP000091956"/>
    </source>
</evidence>
<dbReference type="PANTHER" id="PTHR31668">
    <property type="entry name" value="GLUCOSE TRANSPORT TRANSCRIPTION REGULATOR RGT1-RELATED-RELATED"/>
    <property type="match status" value="1"/>
</dbReference>
<gene>
    <name evidence="6" type="ORF">VE01_01167</name>
</gene>
<dbReference type="SMART" id="SM00906">
    <property type="entry name" value="Fungal_trans"/>
    <property type="match status" value="1"/>
</dbReference>
<evidence type="ECO:0000256" key="4">
    <source>
        <dbReference type="SAM" id="Phobius"/>
    </source>
</evidence>
<reference evidence="7" key="2">
    <citation type="journal article" date="2018" name="Nat. Commun.">
        <title>Extreme sensitivity to ultraviolet light in the fungal pathogen causing white-nose syndrome of bats.</title>
        <authorList>
            <person name="Palmer J.M."/>
            <person name="Drees K.P."/>
            <person name="Foster J.T."/>
            <person name="Lindner D.L."/>
        </authorList>
    </citation>
    <scope>NUCLEOTIDE SEQUENCE [LARGE SCALE GENOMIC DNA]</scope>
    <source>
        <strain evidence="7">UAMH 10579</strain>
    </source>
</reference>
<dbReference type="AlphaFoldDB" id="A0A1B8GXN9"/>
<dbReference type="GO" id="GO:0005634">
    <property type="term" value="C:nucleus"/>
    <property type="evidence" value="ECO:0007669"/>
    <property type="project" value="TreeGrafter"/>
</dbReference>
<dbReference type="PANTHER" id="PTHR31668:SF4">
    <property type="entry name" value="TRANSCRIPTIONAL ACTIVATOR PROTEIN DAL81"/>
    <property type="match status" value="1"/>
</dbReference>
<dbReference type="STRING" id="342668.A0A1B8GXN9"/>
<dbReference type="GeneID" id="28834553"/>
<dbReference type="Pfam" id="PF04082">
    <property type="entry name" value="Fungal_trans"/>
    <property type="match status" value="1"/>
</dbReference>
<organism evidence="6 7">
    <name type="scientific">Pseudogymnoascus verrucosus</name>
    <dbReference type="NCBI Taxonomy" id="342668"/>
    <lineage>
        <taxon>Eukaryota</taxon>
        <taxon>Fungi</taxon>
        <taxon>Dikarya</taxon>
        <taxon>Ascomycota</taxon>
        <taxon>Pezizomycotina</taxon>
        <taxon>Leotiomycetes</taxon>
        <taxon>Thelebolales</taxon>
        <taxon>Thelebolaceae</taxon>
        <taxon>Pseudogymnoascus</taxon>
    </lineage>
</organism>
<dbReference type="Proteomes" id="UP000091956">
    <property type="component" value="Unassembled WGS sequence"/>
</dbReference>